<reference evidence="3" key="1">
    <citation type="submission" date="2016-06" db="EMBL/GenBank/DDBJ databases">
        <authorList>
            <person name="Varghese N."/>
            <person name="Submissions Spin"/>
        </authorList>
    </citation>
    <scope>NUCLEOTIDE SEQUENCE [LARGE SCALE GENOMIC DNA]</scope>
    <source>
        <strain evidence="3">DSM 43817</strain>
    </source>
</reference>
<feature type="signal peptide" evidence="1">
    <location>
        <begin position="1"/>
        <end position="24"/>
    </location>
</feature>
<protein>
    <submittedName>
        <fullName evidence="2">Uncharacterized protein</fullName>
    </submittedName>
</protein>
<evidence type="ECO:0000313" key="3">
    <source>
        <dbReference type="Proteomes" id="UP000198959"/>
    </source>
</evidence>
<dbReference type="STRING" id="145854.GA0074692_5614"/>
<evidence type="ECO:0000313" key="2">
    <source>
        <dbReference type="EMBL" id="SCL40134.1"/>
    </source>
</evidence>
<sequence length="180" mass="17867">MRKPLLALSVLAGVVVTAAAPAAAAPTDSTVVTFAIGTANLEIFAPHSVNLGSTFAGTPIQGAIGPVQVVDARAALTATWVATVSSTEFSTGTGSAAETIPPALIEYWSGPLVSSTGSGTFVPGQPTQADAVTLSVPRTAFSKTSGSGNNSATWNPTIRVNVPATVVAGTYSATVTHSVA</sequence>
<dbReference type="RefSeq" id="WP_091649363.1">
    <property type="nucleotide sequence ID" value="NZ_FMHW01000002.1"/>
</dbReference>
<keyword evidence="1" id="KW-0732">Signal</keyword>
<feature type="chain" id="PRO_5008746624" evidence="1">
    <location>
        <begin position="25"/>
        <end position="180"/>
    </location>
</feature>
<keyword evidence="3" id="KW-1185">Reference proteome</keyword>
<organism evidence="2 3">
    <name type="scientific">Micromonospora pallida</name>
    <dbReference type="NCBI Taxonomy" id="145854"/>
    <lineage>
        <taxon>Bacteria</taxon>
        <taxon>Bacillati</taxon>
        <taxon>Actinomycetota</taxon>
        <taxon>Actinomycetes</taxon>
        <taxon>Micromonosporales</taxon>
        <taxon>Micromonosporaceae</taxon>
        <taxon>Micromonospora</taxon>
    </lineage>
</organism>
<proteinExistence type="predicted"/>
<dbReference type="EMBL" id="FMHW01000002">
    <property type="protein sequence ID" value="SCL40134.1"/>
    <property type="molecule type" value="Genomic_DNA"/>
</dbReference>
<gene>
    <name evidence="2" type="ORF">GA0074692_5614</name>
</gene>
<name>A0A1C6TEC1_9ACTN</name>
<dbReference type="Proteomes" id="UP000198959">
    <property type="component" value="Unassembled WGS sequence"/>
</dbReference>
<evidence type="ECO:0000256" key="1">
    <source>
        <dbReference type="SAM" id="SignalP"/>
    </source>
</evidence>
<dbReference type="OrthoDB" id="5147666at2"/>
<accession>A0A1C6TEC1</accession>
<dbReference type="AlphaFoldDB" id="A0A1C6TEC1"/>